<dbReference type="GO" id="GO:0008773">
    <property type="term" value="F:[protein-PII] uridylyltransferase activity"/>
    <property type="evidence" value="ECO:0007669"/>
    <property type="project" value="InterPro"/>
</dbReference>
<dbReference type="CDD" id="cd00038">
    <property type="entry name" value="CAP_ED"/>
    <property type="match status" value="1"/>
</dbReference>
<evidence type="ECO:0000256" key="2">
    <source>
        <dbReference type="PROSITE-ProRule" id="PRU00703"/>
    </source>
</evidence>
<dbReference type="InterPro" id="IPR051257">
    <property type="entry name" value="Diverse_CBS-Domain"/>
</dbReference>
<evidence type="ECO:0000259" key="3">
    <source>
        <dbReference type="PROSITE" id="PS50042"/>
    </source>
</evidence>
<evidence type="ECO:0000313" key="5">
    <source>
        <dbReference type="EMBL" id="KIP88707.1"/>
    </source>
</evidence>
<protein>
    <submittedName>
        <fullName evidence="5">Cyclic nucleotide-binding protein</fullName>
    </submittedName>
</protein>
<dbReference type="SUPFAM" id="SSF54631">
    <property type="entry name" value="CBS-domain pair"/>
    <property type="match status" value="1"/>
</dbReference>
<dbReference type="InterPro" id="IPR000595">
    <property type="entry name" value="cNMP-bd_dom"/>
</dbReference>
<reference evidence="5 6" key="1">
    <citation type="submission" date="2014-12" db="EMBL/GenBank/DDBJ databases">
        <title>16Stimator: statistical estimation of ribosomal gene copy numbers from draft genome assemblies.</title>
        <authorList>
            <person name="Perisin M.A."/>
            <person name="Vetter M."/>
            <person name="Gilbert J.A."/>
            <person name="Bergelson J."/>
        </authorList>
    </citation>
    <scope>NUCLEOTIDE SEQUENCE [LARGE SCALE GENOMIC DNA]</scope>
    <source>
        <strain evidence="5 6">MEJ086</strain>
    </source>
</reference>
<dbReference type="Pfam" id="PF03445">
    <property type="entry name" value="DUF294"/>
    <property type="match status" value="1"/>
</dbReference>
<keyword evidence="1 2" id="KW-0129">CBS domain</keyword>
<dbReference type="PROSITE" id="PS51371">
    <property type="entry name" value="CBS"/>
    <property type="match status" value="2"/>
</dbReference>
<dbReference type="SUPFAM" id="SSF51206">
    <property type="entry name" value="cAMP-binding domain-like"/>
    <property type="match status" value="1"/>
</dbReference>
<dbReference type="PANTHER" id="PTHR43080">
    <property type="entry name" value="CBS DOMAIN-CONTAINING PROTEIN CBSX3, MITOCHONDRIAL"/>
    <property type="match status" value="1"/>
</dbReference>
<dbReference type="InterPro" id="IPR018821">
    <property type="entry name" value="DUF294_put_nucleoTrafse_sb-bd"/>
</dbReference>
<dbReference type="InterPro" id="IPR046342">
    <property type="entry name" value="CBS_dom_sf"/>
</dbReference>
<dbReference type="SMART" id="SM00116">
    <property type="entry name" value="CBS"/>
    <property type="match status" value="2"/>
</dbReference>
<sequence>MKPADDFALAGKTAVQQNIHGTMEFLQKFPPFNQMDTAHLAYLVEHCQLRFYGEDDTIIHPDDGPVQHLYIVKQGRVHGQRPHSARRGTETTFEITSGECFPMAALIGERATRTAHLAAEDTFCLLLDKTAFARLFAQSTPLRDFALRGVSSLLDQVNQQVQMRAVETLGSQYSLDTRLGELAMRQPISCAPDMPLRDAVRLMHEGQVGSIVIVDPGLRPQGIFTLRDLRRAVADGSSLELPIDSLMTQSPFHLPPSASAFDAAIAMTERHIAHVCLVEQGKLCGVVSERDLFSLQRVDLVHLARTIRHAGRVETLAALREDIRQLVDRMLAHGASASQITHIVTLLNDHTVCRVIELTIEDLGDLGVAFTWLCFGSEGRREQTLHTDQDNGILFEAADGAEAAAIRGRLLPLAMEINQRLARCGFSLCKGDIMAGNPQLCLSRQEWSRRFAGFVREASPENLLASTIYFDLRTVWGDASGCEKLRDELLGQIADNRLFQRLMADNALRQRPPVGRFRDFVVARRGAEKDTLDLKSQGLTPFVDGARLLALANGIKACNTQQRLRELIDRAIIDPLDGAAYEEAYHFIQQTRLQQHQLQARQAQPYSNRLDPDSLNHLDRRILRESFRQAQRLQSSLALRYQL</sequence>
<organism evidence="5 6">
    <name type="scientific">Pseudomonas fulva</name>
    <dbReference type="NCBI Taxonomy" id="47880"/>
    <lineage>
        <taxon>Bacteria</taxon>
        <taxon>Pseudomonadati</taxon>
        <taxon>Pseudomonadota</taxon>
        <taxon>Gammaproteobacteria</taxon>
        <taxon>Pseudomonadales</taxon>
        <taxon>Pseudomonadaceae</taxon>
        <taxon>Pseudomonas</taxon>
    </lineage>
</organism>
<dbReference type="PROSITE" id="PS50042">
    <property type="entry name" value="CNMP_BINDING_3"/>
    <property type="match status" value="1"/>
</dbReference>
<name>A0A0D0I723_9PSED</name>
<feature type="domain" description="CBS" evidence="4">
    <location>
        <begin position="247"/>
        <end position="305"/>
    </location>
</feature>
<dbReference type="Pfam" id="PF00027">
    <property type="entry name" value="cNMP_binding"/>
    <property type="match status" value="1"/>
</dbReference>
<dbReference type="OrthoDB" id="9808528at2"/>
<feature type="domain" description="Cyclic nucleotide-binding" evidence="3">
    <location>
        <begin position="31"/>
        <end position="143"/>
    </location>
</feature>
<dbReference type="InterPro" id="IPR014710">
    <property type="entry name" value="RmlC-like_jellyroll"/>
</dbReference>
<evidence type="ECO:0000259" key="4">
    <source>
        <dbReference type="PROSITE" id="PS51371"/>
    </source>
</evidence>
<dbReference type="Pfam" id="PF00571">
    <property type="entry name" value="CBS"/>
    <property type="match status" value="2"/>
</dbReference>
<dbReference type="AlphaFoldDB" id="A0A0D0I723"/>
<dbReference type="EMBL" id="JXQW01000118">
    <property type="protein sequence ID" value="KIP88707.1"/>
    <property type="molecule type" value="Genomic_DNA"/>
</dbReference>
<dbReference type="Gene3D" id="3.10.580.10">
    <property type="entry name" value="CBS-domain"/>
    <property type="match status" value="1"/>
</dbReference>
<comment type="caution">
    <text evidence="5">The sequence shown here is derived from an EMBL/GenBank/DDBJ whole genome shotgun (WGS) entry which is preliminary data.</text>
</comment>
<dbReference type="InterPro" id="IPR000644">
    <property type="entry name" value="CBS_dom"/>
</dbReference>
<dbReference type="RefSeq" id="WP_042556614.1">
    <property type="nucleotide sequence ID" value="NZ_JXQW01000118.1"/>
</dbReference>
<dbReference type="Proteomes" id="UP000032068">
    <property type="component" value="Unassembled WGS sequence"/>
</dbReference>
<evidence type="ECO:0000313" key="6">
    <source>
        <dbReference type="Proteomes" id="UP000032068"/>
    </source>
</evidence>
<accession>A0A0D0I723</accession>
<dbReference type="Gene3D" id="2.60.120.10">
    <property type="entry name" value="Jelly Rolls"/>
    <property type="match status" value="1"/>
</dbReference>
<dbReference type="InterPro" id="IPR018490">
    <property type="entry name" value="cNMP-bd_dom_sf"/>
</dbReference>
<dbReference type="InterPro" id="IPR005105">
    <property type="entry name" value="GlnD_Uridyltrans_N"/>
</dbReference>
<dbReference type="PANTHER" id="PTHR43080:SF2">
    <property type="entry name" value="CBS DOMAIN-CONTAINING PROTEIN"/>
    <property type="match status" value="1"/>
</dbReference>
<feature type="domain" description="CBS" evidence="4">
    <location>
        <begin position="183"/>
        <end position="239"/>
    </location>
</feature>
<evidence type="ECO:0000256" key="1">
    <source>
        <dbReference type="ARBA" id="ARBA00023122"/>
    </source>
</evidence>
<dbReference type="Pfam" id="PF10335">
    <property type="entry name" value="DUF294_C"/>
    <property type="match status" value="1"/>
</dbReference>
<dbReference type="CDD" id="cd05401">
    <property type="entry name" value="NT_GlnE_GlnD_like"/>
    <property type="match status" value="1"/>
</dbReference>
<proteinExistence type="predicted"/>
<gene>
    <name evidence="5" type="ORF">RU08_25105</name>
</gene>